<dbReference type="EMBL" id="JH818187">
    <property type="protein sequence ID" value="EKC21591.1"/>
    <property type="molecule type" value="Genomic_DNA"/>
</dbReference>
<protein>
    <submittedName>
        <fullName evidence="2">Uncharacterized protein</fullName>
    </submittedName>
</protein>
<feature type="region of interest" description="Disordered" evidence="1">
    <location>
        <begin position="1"/>
        <end position="66"/>
    </location>
</feature>
<dbReference type="AlphaFoldDB" id="K1QJ25"/>
<dbReference type="InParanoid" id="K1QJ25"/>
<gene>
    <name evidence="2" type="ORF">CGI_10003683</name>
</gene>
<sequence>MAQPGKSKSKKAIKKKLSKKDFVKTPPLRKDLPDWVQEQVDLYRQDQNQKNQGDLDSTLPYAEDDTPTFPIINARAIQKMDRAMQGPIGAARTSDNVMTSTPIKATQAPSLFDDVITIDRSPIKAPSTPTLSKKSPNESPALQYFCPHDGVGFRLKENYDRHLATAHNPAWIESQSKRKIVPVPDMSNFRYQET</sequence>
<feature type="compositionally biased region" description="Polar residues" evidence="1">
    <location>
        <begin position="45"/>
        <end position="55"/>
    </location>
</feature>
<evidence type="ECO:0000313" key="2">
    <source>
        <dbReference type="EMBL" id="EKC21591.1"/>
    </source>
</evidence>
<name>K1QJ25_MAGGI</name>
<accession>K1QJ25</accession>
<evidence type="ECO:0000256" key="1">
    <source>
        <dbReference type="SAM" id="MobiDB-lite"/>
    </source>
</evidence>
<proteinExistence type="predicted"/>
<feature type="compositionally biased region" description="Basic residues" evidence="1">
    <location>
        <begin position="7"/>
        <end position="18"/>
    </location>
</feature>
<feature type="compositionally biased region" description="Basic and acidic residues" evidence="1">
    <location>
        <begin position="19"/>
        <end position="33"/>
    </location>
</feature>
<dbReference type="HOGENOM" id="CLU_1403702_0_0_1"/>
<organism evidence="2">
    <name type="scientific">Magallana gigas</name>
    <name type="common">Pacific oyster</name>
    <name type="synonym">Crassostrea gigas</name>
    <dbReference type="NCBI Taxonomy" id="29159"/>
    <lineage>
        <taxon>Eukaryota</taxon>
        <taxon>Metazoa</taxon>
        <taxon>Spiralia</taxon>
        <taxon>Lophotrochozoa</taxon>
        <taxon>Mollusca</taxon>
        <taxon>Bivalvia</taxon>
        <taxon>Autobranchia</taxon>
        <taxon>Pteriomorphia</taxon>
        <taxon>Ostreida</taxon>
        <taxon>Ostreoidea</taxon>
        <taxon>Ostreidae</taxon>
        <taxon>Magallana</taxon>
    </lineage>
</organism>
<reference evidence="2" key="1">
    <citation type="journal article" date="2012" name="Nature">
        <title>The oyster genome reveals stress adaptation and complexity of shell formation.</title>
        <authorList>
            <person name="Zhang G."/>
            <person name="Fang X."/>
            <person name="Guo X."/>
            <person name="Li L."/>
            <person name="Luo R."/>
            <person name="Xu F."/>
            <person name="Yang P."/>
            <person name="Zhang L."/>
            <person name="Wang X."/>
            <person name="Qi H."/>
            <person name="Xiong Z."/>
            <person name="Que H."/>
            <person name="Xie Y."/>
            <person name="Holland P.W."/>
            <person name="Paps J."/>
            <person name="Zhu Y."/>
            <person name="Wu F."/>
            <person name="Chen Y."/>
            <person name="Wang J."/>
            <person name="Peng C."/>
            <person name="Meng J."/>
            <person name="Yang L."/>
            <person name="Liu J."/>
            <person name="Wen B."/>
            <person name="Zhang N."/>
            <person name="Huang Z."/>
            <person name="Zhu Q."/>
            <person name="Feng Y."/>
            <person name="Mount A."/>
            <person name="Hedgecock D."/>
            <person name="Xu Z."/>
            <person name="Liu Y."/>
            <person name="Domazet-Loso T."/>
            <person name="Du Y."/>
            <person name="Sun X."/>
            <person name="Zhang S."/>
            <person name="Liu B."/>
            <person name="Cheng P."/>
            <person name="Jiang X."/>
            <person name="Li J."/>
            <person name="Fan D."/>
            <person name="Wang W."/>
            <person name="Fu W."/>
            <person name="Wang T."/>
            <person name="Wang B."/>
            <person name="Zhang J."/>
            <person name="Peng Z."/>
            <person name="Li Y."/>
            <person name="Li N."/>
            <person name="Wang J."/>
            <person name="Chen M."/>
            <person name="He Y."/>
            <person name="Tan F."/>
            <person name="Song X."/>
            <person name="Zheng Q."/>
            <person name="Huang R."/>
            <person name="Yang H."/>
            <person name="Du X."/>
            <person name="Chen L."/>
            <person name="Yang M."/>
            <person name="Gaffney P.M."/>
            <person name="Wang S."/>
            <person name="Luo L."/>
            <person name="She Z."/>
            <person name="Ming Y."/>
            <person name="Huang W."/>
            <person name="Zhang S."/>
            <person name="Huang B."/>
            <person name="Zhang Y."/>
            <person name="Qu T."/>
            <person name="Ni P."/>
            <person name="Miao G."/>
            <person name="Wang J."/>
            <person name="Wang Q."/>
            <person name="Steinberg C.E."/>
            <person name="Wang H."/>
            <person name="Li N."/>
            <person name="Qian L."/>
            <person name="Zhang G."/>
            <person name="Li Y."/>
            <person name="Yang H."/>
            <person name="Liu X."/>
            <person name="Wang J."/>
            <person name="Yin Y."/>
            <person name="Wang J."/>
        </authorList>
    </citation>
    <scope>NUCLEOTIDE SEQUENCE [LARGE SCALE GENOMIC DNA]</scope>
    <source>
        <strain evidence="2">05x7-T-G4-1.051#20</strain>
    </source>
</reference>